<keyword evidence="4" id="KW-0812">Transmembrane</keyword>
<organism evidence="5 6">
    <name type="scientific">Belliella aquatica</name>
    <dbReference type="NCBI Taxonomy" id="1323734"/>
    <lineage>
        <taxon>Bacteria</taxon>
        <taxon>Pseudomonadati</taxon>
        <taxon>Bacteroidota</taxon>
        <taxon>Cytophagia</taxon>
        <taxon>Cytophagales</taxon>
        <taxon>Cyclobacteriaceae</taxon>
        <taxon>Belliella</taxon>
    </lineage>
</organism>
<comment type="caution">
    <text evidence="5">The sequence shown here is derived from an EMBL/GenBank/DDBJ whole genome shotgun (WGS) entry which is preliminary data.</text>
</comment>
<reference evidence="6" key="1">
    <citation type="journal article" date="2019" name="Int. J. Syst. Evol. Microbiol.">
        <title>The Global Catalogue of Microorganisms (GCM) 10K type strain sequencing project: providing services to taxonomists for standard genome sequencing and annotation.</title>
        <authorList>
            <consortium name="The Broad Institute Genomics Platform"/>
            <consortium name="The Broad Institute Genome Sequencing Center for Infectious Disease"/>
            <person name="Wu L."/>
            <person name="Ma J."/>
        </authorList>
    </citation>
    <scope>NUCLEOTIDE SEQUENCE [LARGE SCALE GENOMIC DNA]</scope>
    <source>
        <strain evidence="6">CGMCC 1.12479</strain>
    </source>
</reference>
<accession>A0ABQ1N066</accession>
<dbReference type="PROSITE" id="PS50005">
    <property type="entry name" value="TPR"/>
    <property type="match status" value="1"/>
</dbReference>
<keyword evidence="6" id="KW-1185">Reference proteome</keyword>
<keyword evidence="4" id="KW-0472">Membrane</keyword>
<evidence type="ECO:0000256" key="1">
    <source>
        <dbReference type="PROSITE-ProRule" id="PRU00339"/>
    </source>
</evidence>
<evidence type="ECO:0000313" key="6">
    <source>
        <dbReference type="Proteomes" id="UP000635885"/>
    </source>
</evidence>
<feature type="transmembrane region" description="Helical" evidence="4">
    <location>
        <begin position="207"/>
        <end position="228"/>
    </location>
</feature>
<gene>
    <name evidence="5" type="ORF">GCM10010993_28560</name>
</gene>
<keyword evidence="2" id="KW-0175">Coiled coil</keyword>
<dbReference type="Gene3D" id="2.60.120.560">
    <property type="entry name" value="Exo-inulinase, domain 1"/>
    <property type="match status" value="1"/>
</dbReference>
<dbReference type="RefSeq" id="WP_188443779.1">
    <property type="nucleotide sequence ID" value="NZ_BMFD01000012.1"/>
</dbReference>
<keyword evidence="4" id="KW-1133">Transmembrane helix</keyword>
<dbReference type="InterPro" id="IPR019734">
    <property type="entry name" value="TPR_rpt"/>
</dbReference>
<feature type="coiled-coil region" evidence="2">
    <location>
        <begin position="332"/>
        <end position="379"/>
    </location>
</feature>
<dbReference type="EMBL" id="BMFD01000012">
    <property type="protein sequence ID" value="GGC48342.1"/>
    <property type="molecule type" value="Genomic_DNA"/>
</dbReference>
<feature type="repeat" description="TPR" evidence="1">
    <location>
        <begin position="385"/>
        <end position="418"/>
    </location>
</feature>
<evidence type="ECO:0000256" key="4">
    <source>
        <dbReference type="SAM" id="Phobius"/>
    </source>
</evidence>
<name>A0ABQ1N066_9BACT</name>
<protein>
    <submittedName>
        <fullName evidence="5">Uncharacterized protein</fullName>
    </submittedName>
</protein>
<proteinExistence type="predicted"/>
<keyword evidence="1" id="KW-0802">TPR repeat</keyword>
<sequence length="611" mass="69944">MTREQALELLELEPDAGVSEIRRSYKETYNELQIRLTNAPTEQQKNLYGNRIKKLENAYQLLIGNIEDDFDVLPNISPIAEEDSKSYVGDDKNIEPSGSLSEALGILGLDPDYSEQELYDAYNNKTAQFEDAIQKAPIERAKKLLREGQAELDDAFEVLLKVVIKKGFSTKKKETNTADKKQTSKTTSADKSSKVDEVIEQKKKIKAGLWITIFILIAILGVAGKFGFDYYQEEQYQNQLMTLKAEAEALEEAGDFKNAYLKYEEITQFCKRDCEVFSEKLNAMAEKSLVMHQKYLQEADSLMGGYEFELAKEKFMEAQKWHPTGWDIEESLAMLEHAKEDFEAESEAERQRLQQELILEQQRQQQRLAQEQADRERRARLEASANEMEASGDVYLRNLEYQKAYDFYQKSLDFSYSDRVWKKRTEAENKLPINLFFSFSQVDSRFVNSKDANKEWKTDGGVLKHFSFSEGFSYNKFFNQSRLSEATLVEISVDVMHVSGADNFSFGLLFLGNSTDPSYRFGISANGSTNIGTLEGGKWNTKWESNSAIRKGSGLWNTLKIIYQAGKITYYVNGVQVKQESGRPFGNTIGVFVDARIKESWYDNLSIKATF</sequence>
<evidence type="ECO:0000256" key="3">
    <source>
        <dbReference type="SAM" id="MobiDB-lite"/>
    </source>
</evidence>
<feature type="region of interest" description="Disordered" evidence="3">
    <location>
        <begin position="174"/>
        <end position="193"/>
    </location>
</feature>
<evidence type="ECO:0000256" key="2">
    <source>
        <dbReference type="SAM" id="Coils"/>
    </source>
</evidence>
<dbReference type="Proteomes" id="UP000635885">
    <property type="component" value="Unassembled WGS sequence"/>
</dbReference>
<evidence type="ECO:0000313" key="5">
    <source>
        <dbReference type="EMBL" id="GGC48342.1"/>
    </source>
</evidence>